<gene>
    <name evidence="1" type="ORF">SAMN04487935_3342</name>
</gene>
<protein>
    <submittedName>
        <fullName evidence="1">Uncharacterized protein</fullName>
    </submittedName>
</protein>
<dbReference type="EMBL" id="FNEZ01000006">
    <property type="protein sequence ID" value="SDK42612.1"/>
    <property type="molecule type" value="Genomic_DNA"/>
</dbReference>
<accession>A0A1G9BT40</accession>
<dbReference type="AlphaFoldDB" id="A0A1G9BT40"/>
<dbReference type="Proteomes" id="UP000199580">
    <property type="component" value="Unassembled WGS sequence"/>
</dbReference>
<reference evidence="1 2" key="1">
    <citation type="submission" date="2016-10" db="EMBL/GenBank/DDBJ databases">
        <authorList>
            <person name="de Groot N.N."/>
        </authorList>
    </citation>
    <scope>NUCLEOTIDE SEQUENCE [LARGE SCALE GENOMIC DNA]</scope>
    <source>
        <strain evidence="1 2">CGMCC 1.10076</strain>
    </source>
</reference>
<keyword evidence="2" id="KW-1185">Reference proteome</keyword>
<proteinExistence type="predicted"/>
<name>A0A1G9BT40_9FLAO</name>
<evidence type="ECO:0000313" key="1">
    <source>
        <dbReference type="EMBL" id="SDK42612.1"/>
    </source>
</evidence>
<organism evidence="1 2">
    <name type="scientific">Flavobacterium noncentrifugens</name>
    <dbReference type="NCBI Taxonomy" id="1128970"/>
    <lineage>
        <taxon>Bacteria</taxon>
        <taxon>Pseudomonadati</taxon>
        <taxon>Bacteroidota</taxon>
        <taxon>Flavobacteriia</taxon>
        <taxon>Flavobacteriales</taxon>
        <taxon>Flavobacteriaceae</taxon>
        <taxon>Flavobacterium</taxon>
    </lineage>
</organism>
<dbReference type="STRING" id="1128970.SAMN04487935_3342"/>
<sequence length="100" mass="11114">MGFLKPLAKLIPKSVCLMENRIINIGFSSAVEAGEMFRRLAEGMGLMTFTAADLSCAAENAKINFEDIAKALNKLKVKQIEPPRNVIPERYLRGANNFKK</sequence>
<evidence type="ECO:0000313" key="2">
    <source>
        <dbReference type="Proteomes" id="UP000199580"/>
    </source>
</evidence>